<evidence type="ECO:0000256" key="7">
    <source>
        <dbReference type="RuleBase" id="RU363032"/>
    </source>
</evidence>
<keyword evidence="5 7" id="KW-1133">Transmembrane helix</keyword>
<evidence type="ECO:0000313" key="10">
    <source>
        <dbReference type="Proteomes" id="UP000197025"/>
    </source>
</evidence>
<dbReference type="RefSeq" id="WP_200808063.1">
    <property type="nucleotide sequence ID" value="NZ_FYEK01000012.1"/>
</dbReference>
<keyword evidence="6 7" id="KW-0472">Membrane</keyword>
<keyword evidence="2 7" id="KW-0813">Transport</keyword>
<evidence type="ECO:0000256" key="3">
    <source>
        <dbReference type="ARBA" id="ARBA00022475"/>
    </source>
</evidence>
<keyword evidence="3" id="KW-1003">Cell membrane</keyword>
<feature type="transmembrane region" description="Helical" evidence="7">
    <location>
        <begin position="241"/>
        <end position="258"/>
    </location>
</feature>
<keyword evidence="10" id="KW-1185">Reference proteome</keyword>
<feature type="transmembrane region" description="Helical" evidence="7">
    <location>
        <begin position="106"/>
        <end position="125"/>
    </location>
</feature>
<evidence type="ECO:0000256" key="2">
    <source>
        <dbReference type="ARBA" id="ARBA00022448"/>
    </source>
</evidence>
<feature type="transmembrane region" description="Helical" evidence="7">
    <location>
        <begin position="315"/>
        <end position="340"/>
    </location>
</feature>
<dbReference type="Pfam" id="PF00528">
    <property type="entry name" value="BPD_transp_1"/>
    <property type="match status" value="1"/>
</dbReference>
<evidence type="ECO:0000256" key="1">
    <source>
        <dbReference type="ARBA" id="ARBA00004651"/>
    </source>
</evidence>
<dbReference type="Gene3D" id="1.10.3720.10">
    <property type="entry name" value="MetI-like"/>
    <property type="match status" value="1"/>
</dbReference>
<keyword evidence="4 7" id="KW-0812">Transmembrane</keyword>
<gene>
    <name evidence="9" type="ORF">SAMN02746019_00025720</name>
</gene>
<dbReference type="GO" id="GO:0055085">
    <property type="term" value="P:transmembrane transport"/>
    <property type="evidence" value="ECO:0007669"/>
    <property type="project" value="InterPro"/>
</dbReference>
<feature type="transmembrane region" description="Helical" evidence="7">
    <location>
        <begin position="418"/>
        <end position="443"/>
    </location>
</feature>
<feature type="transmembrane region" description="Helical" evidence="7">
    <location>
        <begin position="137"/>
        <end position="158"/>
    </location>
</feature>
<organism evidence="9 10">
    <name type="scientific">Thermoflexus hugenholtzii JAD2</name>
    <dbReference type="NCBI Taxonomy" id="877466"/>
    <lineage>
        <taxon>Bacteria</taxon>
        <taxon>Bacillati</taxon>
        <taxon>Chloroflexota</taxon>
        <taxon>Thermoflexia</taxon>
        <taxon>Thermoflexales</taxon>
        <taxon>Thermoflexaceae</taxon>
        <taxon>Thermoflexus</taxon>
    </lineage>
</organism>
<dbReference type="EMBL" id="FYEK01000012">
    <property type="protein sequence ID" value="SNB60675.1"/>
    <property type="molecule type" value="Genomic_DNA"/>
</dbReference>
<comment type="subcellular location">
    <subcellularLocation>
        <location evidence="1 7">Cell membrane</location>
        <topology evidence="1 7">Multi-pass membrane protein</topology>
    </subcellularLocation>
</comment>
<proteinExistence type="inferred from homology"/>
<evidence type="ECO:0000259" key="8">
    <source>
        <dbReference type="PROSITE" id="PS50928"/>
    </source>
</evidence>
<name>A0A212QMV4_9CHLR</name>
<feature type="transmembrane region" description="Helical" evidence="7">
    <location>
        <begin position="58"/>
        <end position="86"/>
    </location>
</feature>
<dbReference type="FunCoup" id="A0A212QMV4">
    <property type="interactions" value="72"/>
</dbReference>
<reference evidence="10" key="1">
    <citation type="submission" date="2017-06" db="EMBL/GenBank/DDBJ databases">
        <authorList>
            <person name="Varghese N."/>
            <person name="Submissions S."/>
        </authorList>
    </citation>
    <scope>NUCLEOTIDE SEQUENCE [LARGE SCALE GENOMIC DNA]</scope>
    <source>
        <strain evidence="10">JAD2</strain>
    </source>
</reference>
<dbReference type="InterPro" id="IPR000515">
    <property type="entry name" value="MetI-like"/>
</dbReference>
<evidence type="ECO:0000313" key="9">
    <source>
        <dbReference type="EMBL" id="SNB60675.1"/>
    </source>
</evidence>
<dbReference type="GO" id="GO:0005886">
    <property type="term" value="C:plasma membrane"/>
    <property type="evidence" value="ECO:0007669"/>
    <property type="project" value="UniProtKB-SubCell"/>
</dbReference>
<dbReference type="PANTHER" id="PTHR43227">
    <property type="entry name" value="BLL4140 PROTEIN"/>
    <property type="match status" value="1"/>
</dbReference>
<dbReference type="AlphaFoldDB" id="A0A212QMV4"/>
<dbReference type="InterPro" id="IPR035906">
    <property type="entry name" value="MetI-like_sf"/>
</dbReference>
<evidence type="ECO:0000256" key="6">
    <source>
        <dbReference type="ARBA" id="ARBA00023136"/>
    </source>
</evidence>
<feature type="transmembrane region" description="Helical" evidence="7">
    <location>
        <begin position="368"/>
        <end position="386"/>
    </location>
</feature>
<evidence type="ECO:0000256" key="4">
    <source>
        <dbReference type="ARBA" id="ARBA00022692"/>
    </source>
</evidence>
<dbReference type="SUPFAM" id="SSF161098">
    <property type="entry name" value="MetI-like"/>
    <property type="match status" value="1"/>
</dbReference>
<feature type="domain" description="ABC transmembrane type-1" evidence="8">
    <location>
        <begin position="204"/>
        <end position="442"/>
    </location>
</feature>
<dbReference type="PANTHER" id="PTHR43227:SF7">
    <property type="entry name" value="ARABINOOLIGOSACCHARIDES TRANSPORT SYSTEM PERMEASE PROTEIN ARAP"/>
    <property type="match status" value="1"/>
</dbReference>
<dbReference type="PROSITE" id="PS50928">
    <property type="entry name" value="ABC_TM1"/>
    <property type="match status" value="1"/>
</dbReference>
<dbReference type="CDD" id="cd06261">
    <property type="entry name" value="TM_PBP2"/>
    <property type="match status" value="1"/>
</dbReference>
<dbReference type="InterPro" id="IPR050809">
    <property type="entry name" value="UgpAE/MalFG_permease"/>
</dbReference>
<evidence type="ECO:0000256" key="5">
    <source>
        <dbReference type="ARBA" id="ARBA00022989"/>
    </source>
</evidence>
<comment type="similarity">
    <text evidence="7">Belongs to the binding-protein-dependent transport system permease family.</text>
</comment>
<dbReference type="InParanoid" id="A0A212QMV4"/>
<protein>
    <submittedName>
        <fullName evidence="9">Arabinogalactan oligomer / maltooligosaccharide transport system permease protein</fullName>
    </submittedName>
</protein>
<accession>A0A212QMV4</accession>
<feature type="transmembrane region" description="Helical" evidence="7">
    <location>
        <begin position="16"/>
        <end position="38"/>
    </location>
</feature>
<dbReference type="Proteomes" id="UP000197025">
    <property type="component" value="Unassembled WGS sequence"/>
</dbReference>
<sequence length="454" mass="51372">MGALTPQIMIRSLSQVLGFILAIALVLLLLEGYAYLLFFRRPRTLPAAVFARSVQIGLAGLLILVILRFLEQIGLIADLVAALHLAPLTTLPERLWAAWAAAVPNPWRFLLPGALVLALEALIYLTGEPRPSRLGLAYVLILPALLGISLLIVIPFLYEVRLAFSNMAMYTAQNPEFGLRHGIENFRKVFTGPVAKDATFFEVFGRTVLWTVINVSLHVTGGLILALLLNRPMRLRGLYRTILILPWAVPSTITAMAWRNEFDYRYGFFNIMLRNLQQFFTDLAAQTQSLPLIYNLFAWLSQAVHPVPWRQDPTWAFISVVMTNVWLGIPFMMVVILGGLQSISQEYYEAAEIDGASKWQQFRHITLPLLRPVLVPATILGTVWTFNRFEVIFLVTQGGPQEKTDILVSSLYKAIFQFYRYGFSAAFALVIFFILLLWSIFYLRITKGLRGVYE</sequence>
<feature type="transmembrane region" description="Helical" evidence="7">
    <location>
        <begin position="208"/>
        <end position="229"/>
    </location>
</feature>